<dbReference type="PANTHER" id="PTHR43881:SF1">
    <property type="entry name" value="GAMMA-GLUTAMYLTRANSPEPTIDASE (AFU_ORTHOLOGUE AFUA_4G13580)"/>
    <property type="match status" value="1"/>
</dbReference>
<protein>
    <submittedName>
        <fullName evidence="1">Gamma-glutamyltransferase</fullName>
    </submittedName>
</protein>
<accession>A0A2P7MT18</accession>
<comment type="caution">
    <text evidence="1">The sequence shown here is derived from an EMBL/GenBank/DDBJ whole genome shotgun (WGS) entry which is preliminary data.</text>
</comment>
<reference evidence="1 2" key="1">
    <citation type="journal article" date="2018" name="Environ. Microbiol.">
        <title>Ecological and genomic features of two widespread freshwater picocyanobacteria.</title>
        <authorList>
            <person name="Cabello-Yeves P.J."/>
            <person name="Picazo A."/>
            <person name="Camacho A."/>
            <person name="Callieri C."/>
            <person name="Rosselli R."/>
            <person name="Roda-Garcia J.J."/>
            <person name="Coutinho F.H."/>
            <person name="Rodriguez-Valera F."/>
        </authorList>
    </citation>
    <scope>NUCLEOTIDE SEQUENCE [LARGE SCALE GENOMIC DNA]</scope>
    <source>
        <strain evidence="1 2">Tous</strain>
    </source>
</reference>
<gene>
    <name evidence="1" type="ORF">C7K55_10935</name>
</gene>
<evidence type="ECO:0000313" key="1">
    <source>
        <dbReference type="EMBL" id="PSJ04326.1"/>
    </source>
</evidence>
<proteinExistence type="predicted"/>
<dbReference type="InterPro" id="IPR043137">
    <property type="entry name" value="GGT_ssub_C"/>
</dbReference>
<evidence type="ECO:0000313" key="2">
    <source>
        <dbReference type="Proteomes" id="UP000243002"/>
    </source>
</evidence>
<dbReference type="PANTHER" id="PTHR43881">
    <property type="entry name" value="GAMMA-GLUTAMYLTRANSPEPTIDASE (AFU_ORTHOLOGUE AFUA_4G13580)"/>
    <property type="match status" value="1"/>
</dbReference>
<dbReference type="InterPro" id="IPR029055">
    <property type="entry name" value="Ntn_hydrolases_N"/>
</dbReference>
<dbReference type="SUPFAM" id="SSF56235">
    <property type="entry name" value="N-terminal nucleophile aminohydrolases (Ntn hydrolases)"/>
    <property type="match status" value="1"/>
</dbReference>
<dbReference type="GO" id="GO:0016740">
    <property type="term" value="F:transferase activity"/>
    <property type="evidence" value="ECO:0007669"/>
    <property type="project" value="UniProtKB-KW"/>
</dbReference>
<dbReference type="PRINTS" id="PR01210">
    <property type="entry name" value="GGTRANSPTASE"/>
</dbReference>
<dbReference type="OrthoDB" id="9781342at2"/>
<keyword evidence="2" id="KW-1185">Reference proteome</keyword>
<keyword evidence="1" id="KW-0808">Transferase</keyword>
<sequence length="538" mass="56409">MTSPAFLHRRSPVFAGRAMASSSSPLVTRVGLRVLEQGGNAVDAAVAMAGMLALAEPMMSGLGGDTMVLVWSAKEQKVFGLNGSGRAPSGASLDRIGSMPVMPEHGAATVTIPGAVDGWCALLERFGTQSLQQRWEPVIAYAREGYPVGESIAGFWELGAALLGPSGPIQLGELMLPEGSAPQPGQLMRLPQLAATLERVAREGRQGFYEGSVAEAIATTISAGGVPTTLADLAAEQHRAEWVEPLSVGYRGREVLGMPPNCQGIVALHALGILDGLPLASMDEAERLHHQIEAIRLGFELAIDLVGEPTPEMREQVRQALSSAGLAAARSRITNRARLATRPQGANAGDTSYVCAVDPEGNAVSLMTSICGPFGSGLVAGDTGVVLNNRAAQFSSQPGHPNALTAGYRPRHSILPAMVLRDGLPEFLMGVIGGNAHPQGLTQILVNALDRGMNPQQAVDAPRFKLIMQSGAVHIDPQFSLEVGNELVTRGHQLGDSYGFASFKGAAQMLRIHRDASGQCTSLEAGVDHRLDGVALGF</sequence>
<dbReference type="Gene3D" id="1.10.246.130">
    <property type="match status" value="1"/>
</dbReference>
<dbReference type="RefSeq" id="WP_106632766.1">
    <property type="nucleotide sequence ID" value="NZ_PXXO01000013.1"/>
</dbReference>
<dbReference type="InterPro" id="IPR052896">
    <property type="entry name" value="GGT-like_enzyme"/>
</dbReference>
<dbReference type="Gene3D" id="3.60.20.40">
    <property type="match status" value="1"/>
</dbReference>
<dbReference type="Pfam" id="PF01019">
    <property type="entry name" value="G_glu_transpept"/>
    <property type="match status" value="1"/>
</dbReference>
<dbReference type="InterPro" id="IPR043138">
    <property type="entry name" value="GGT_lsub"/>
</dbReference>
<dbReference type="EMBL" id="PXXO01000013">
    <property type="protein sequence ID" value="PSJ04326.1"/>
    <property type="molecule type" value="Genomic_DNA"/>
</dbReference>
<dbReference type="AlphaFoldDB" id="A0A2P7MT18"/>
<organism evidence="1 2">
    <name type="scientific">Cyanobium usitatum str. Tous</name>
    <dbReference type="NCBI Taxonomy" id="2116684"/>
    <lineage>
        <taxon>Bacteria</taxon>
        <taxon>Bacillati</taxon>
        <taxon>Cyanobacteriota</taxon>
        <taxon>Cyanophyceae</taxon>
        <taxon>Synechococcales</taxon>
        <taxon>Prochlorococcaceae</taxon>
        <taxon>Cyanobium</taxon>
    </lineage>
</organism>
<dbReference type="Proteomes" id="UP000243002">
    <property type="component" value="Unassembled WGS sequence"/>
</dbReference>
<name>A0A2P7MT18_9CYAN</name>